<reference evidence="6 7" key="1">
    <citation type="submission" date="2023-12" db="EMBL/GenBank/DDBJ databases">
        <title>Description of Novel Strain Fulvimarina sp. 2208YS6-2-32 isolated from Uroteuthis (Photololigo) edulis.</title>
        <authorList>
            <person name="Park J.-S."/>
        </authorList>
    </citation>
    <scope>NUCLEOTIDE SEQUENCE [LARGE SCALE GENOMIC DNA]</scope>
    <source>
        <strain evidence="6 7">2208YS6-2-32</strain>
    </source>
</reference>
<dbReference type="InterPro" id="IPR046358">
    <property type="entry name" value="Flagellin_C"/>
</dbReference>
<dbReference type="Proteomes" id="UP001294412">
    <property type="component" value="Unassembled WGS sequence"/>
</dbReference>
<evidence type="ECO:0000256" key="3">
    <source>
        <dbReference type="RuleBase" id="RU362073"/>
    </source>
</evidence>
<dbReference type="PANTHER" id="PTHR42792">
    <property type="entry name" value="FLAGELLIN"/>
    <property type="match status" value="1"/>
</dbReference>
<evidence type="ECO:0000259" key="5">
    <source>
        <dbReference type="Pfam" id="PF00700"/>
    </source>
</evidence>
<dbReference type="Pfam" id="PF00700">
    <property type="entry name" value="Flagellin_C"/>
    <property type="match status" value="1"/>
</dbReference>
<comment type="subcellular location">
    <subcellularLocation>
        <location evidence="3">Secreted</location>
    </subcellularLocation>
    <subcellularLocation>
        <location evidence="3">Bacterial flagellum</location>
    </subcellularLocation>
</comment>
<dbReference type="RefSeq" id="WP_322186520.1">
    <property type="nucleotide sequence ID" value="NZ_JAXLPB010000002.1"/>
</dbReference>
<feature type="domain" description="Flagellin N-terminal" evidence="4">
    <location>
        <begin position="4"/>
        <end position="135"/>
    </location>
</feature>
<keyword evidence="6" id="KW-0969">Cilium</keyword>
<comment type="caution">
    <text evidence="6">The sequence shown here is derived from an EMBL/GenBank/DDBJ whole genome shotgun (WGS) entry which is preliminary data.</text>
</comment>
<organism evidence="6 7">
    <name type="scientific">Fulvimarina uroteuthidis</name>
    <dbReference type="NCBI Taxonomy" id="3098149"/>
    <lineage>
        <taxon>Bacteria</taxon>
        <taxon>Pseudomonadati</taxon>
        <taxon>Pseudomonadota</taxon>
        <taxon>Alphaproteobacteria</taxon>
        <taxon>Hyphomicrobiales</taxon>
        <taxon>Aurantimonadaceae</taxon>
        <taxon>Fulvimarina</taxon>
    </lineage>
</organism>
<gene>
    <name evidence="6" type="ORF">U0C82_07860</name>
</gene>
<accession>A0ABU5I2S0</accession>
<comment type="similarity">
    <text evidence="1 3">Belongs to the bacterial flagellin family.</text>
</comment>
<protein>
    <recommendedName>
        <fullName evidence="3">Flagellin</fullName>
    </recommendedName>
</protein>
<evidence type="ECO:0000259" key="4">
    <source>
        <dbReference type="Pfam" id="PF00669"/>
    </source>
</evidence>
<feature type="domain" description="Flagellin C-terminal" evidence="5">
    <location>
        <begin position="522"/>
        <end position="606"/>
    </location>
</feature>
<name>A0ABU5I2S0_9HYPH</name>
<keyword evidence="2 3" id="KW-0975">Bacterial flagellum</keyword>
<evidence type="ECO:0000313" key="6">
    <source>
        <dbReference type="EMBL" id="MDY8109058.1"/>
    </source>
</evidence>
<dbReference type="SUPFAM" id="SSF64518">
    <property type="entry name" value="Phase 1 flagellin"/>
    <property type="match status" value="1"/>
</dbReference>
<keyword evidence="6" id="KW-0966">Cell projection</keyword>
<comment type="function">
    <text evidence="3">Flagellin is the subunit protein which polymerizes to form the filaments of bacterial flagella.</text>
</comment>
<dbReference type="EMBL" id="JAXLPB010000002">
    <property type="protein sequence ID" value="MDY8109058.1"/>
    <property type="molecule type" value="Genomic_DNA"/>
</dbReference>
<dbReference type="PRINTS" id="PR00207">
    <property type="entry name" value="FLAGELLIN"/>
</dbReference>
<dbReference type="PANTHER" id="PTHR42792:SF2">
    <property type="entry name" value="FLAGELLIN"/>
    <property type="match status" value="1"/>
</dbReference>
<keyword evidence="3" id="KW-0964">Secreted</keyword>
<proteinExistence type="inferred from homology"/>
<dbReference type="Gene3D" id="1.20.1330.10">
    <property type="entry name" value="f41 fragment of flagellin, N-terminal domain"/>
    <property type="match status" value="2"/>
</dbReference>
<sequence length="607" mass="60862">MTSINTNVAAMTALQTLQQTNSMMDETQNRISTGFRVSEAKDNAAYWSIASTMRSDSSSLSAVQDALGLGAATVDTAYTGLTASKDVLGEIKNKLTAASADGVDLDKVQSEIKQLQGQLKSIAESASFSGANWLSVNSGSSKFSSETSVVSSYSKAGGAVSLGSVKIDLNEVKLFDAAATGTSGGIMDKQMTLTGADGKALTVGGKDSVAAQGSGPLQAGSAVAGRATAAATADFAALTFDNLEDTITFSVAVDGGTAKDVTIARGTVQTALNNSADSVVISNADEMALVVTQALKDAGVEGVTVGTKAGGAANASVLTFTSAKTGPTSNVAVTAGAANDGGGTVDMTAFAAGMIDSAAATFEKASVTLGAFNDKMTFVDDDSMSFSLAVDGGAAATVKITKQTISDALGTTDGKINSAAEFQAVVIKALAEPDGAGGGTAITNVTVGSMAKDGSLTFTSTGTGSTSAVAISGIVTDFAENASVGQDALISVAEIDISKAGLKGRGVETAADTKAVLTAYVNIVDAAIENVTSAAATLGSVSSRIDMQQNFLSKLNDTIEKGVGTLVDADMTEESTRLKALQTQQQLGVQALSIANNSSQSLLSLFR</sequence>
<keyword evidence="6" id="KW-0282">Flagellum</keyword>
<evidence type="ECO:0000256" key="2">
    <source>
        <dbReference type="ARBA" id="ARBA00023143"/>
    </source>
</evidence>
<evidence type="ECO:0000256" key="1">
    <source>
        <dbReference type="ARBA" id="ARBA00005709"/>
    </source>
</evidence>
<keyword evidence="7" id="KW-1185">Reference proteome</keyword>
<evidence type="ECO:0000313" key="7">
    <source>
        <dbReference type="Proteomes" id="UP001294412"/>
    </source>
</evidence>
<dbReference type="Pfam" id="PF00669">
    <property type="entry name" value="Flagellin_N"/>
    <property type="match status" value="1"/>
</dbReference>
<dbReference type="InterPro" id="IPR001029">
    <property type="entry name" value="Flagellin_N"/>
</dbReference>
<dbReference type="InterPro" id="IPR001492">
    <property type="entry name" value="Flagellin"/>
</dbReference>